<dbReference type="GO" id="GO:0006338">
    <property type="term" value="P:chromatin remodeling"/>
    <property type="evidence" value="ECO:0007669"/>
    <property type="project" value="TreeGrafter"/>
</dbReference>
<dbReference type="InterPro" id="IPR050281">
    <property type="entry name" value="Flavin_monoamine_oxidase"/>
</dbReference>
<dbReference type="OrthoDB" id="5046242at2759"/>
<dbReference type="PRINTS" id="PR00419">
    <property type="entry name" value="ADXRDTASE"/>
</dbReference>
<dbReference type="OMA" id="YVTFPRA"/>
<reference evidence="2 3" key="1">
    <citation type="journal article" date="2013" name="BMC Genomics">
        <title>Genomics-driven discovery of the pneumocandin biosynthetic gene cluster in the fungus Glarea lozoyensis.</title>
        <authorList>
            <person name="Chen L."/>
            <person name="Yue Q."/>
            <person name="Zhang X."/>
            <person name="Xiang M."/>
            <person name="Wang C."/>
            <person name="Li S."/>
            <person name="Che Y."/>
            <person name="Ortiz-Lopez F.J."/>
            <person name="Bills G.F."/>
            <person name="Liu X."/>
            <person name="An Z."/>
        </authorList>
    </citation>
    <scope>NUCLEOTIDE SEQUENCE [LARGE SCALE GENOMIC DNA]</scope>
    <source>
        <strain evidence="3">ATCC 20868 / MF5171</strain>
    </source>
</reference>
<protein>
    <submittedName>
        <fullName evidence="2">FAD/NAD(P)-binding protein</fullName>
    </submittedName>
</protein>
<organism evidence="2 3">
    <name type="scientific">Glarea lozoyensis (strain ATCC 20868 / MF5171)</name>
    <dbReference type="NCBI Taxonomy" id="1116229"/>
    <lineage>
        <taxon>Eukaryota</taxon>
        <taxon>Fungi</taxon>
        <taxon>Dikarya</taxon>
        <taxon>Ascomycota</taxon>
        <taxon>Pezizomycotina</taxon>
        <taxon>Leotiomycetes</taxon>
        <taxon>Helotiales</taxon>
        <taxon>Helotiaceae</taxon>
        <taxon>Glarea</taxon>
    </lineage>
</organism>
<dbReference type="Gene3D" id="3.50.50.60">
    <property type="entry name" value="FAD/NAD(P)-binding domain"/>
    <property type="match status" value="1"/>
</dbReference>
<sequence length="508" mass="56315">MDSSQKIRVSDPSKKTRVGIVGAGIAGLRCADILVKQGFHVTILEARDRLGGRLCQTTLPSGQLVDLGPNWIHGTEHNPILDLAKESGTLTHTWGENVNVFGENGCILDEGRSSHEVMWGIIVQAFKYSAENTAKIDPSRSLYDFFVEKVQEVYPGGGEIEQKRKLVLQMAELWGAFVGSPVTTQSLKFFWLEECIDGENLFCAGTYRAILDLISKQARENAEIKLHSVVNRVNTTMDMVRLSIHSGEELEFDEVVMTAPLGWLKKNKMAFEPPLPQRFSDAIDAIGYGSLEKASFDPNDQFTGFTQWISPAYASDTNSKRWTQEAVDLSTLPNSCSHPTLLFYIFGEQSVALAAKLEALPEDSEKQEFLVNFFKPYYSRLPNFDEHSKDCFPTSCLATSWVSDEFAGNGSYTTFRTGLREGDQDIQIMREGLTGRSLWFAGEHTAPFVALGTVTGAYWSGEAVGKRIAEAYGMTSRRSSMPSAEDLSSNDGLKEINVRGFADKGLEK</sequence>
<dbReference type="GO" id="GO:0050660">
    <property type="term" value="F:flavin adenine dinucleotide binding"/>
    <property type="evidence" value="ECO:0007669"/>
    <property type="project" value="TreeGrafter"/>
</dbReference>
<gene>
    <name evidence="2" type="ORF">GLAREA_00643</name>
</gene>
<feature type="domain" description="Amine oxidase" evidence="1">
    <location>
        <begin position="25"/>
        <end position="464"/>
    </location>
</feature>
<dbReference type="Gene3D" id="3.90.660.10">
    <property type="match status" value="1"/>
</dbReference>
<dbReference type="GO" id="GO:0016491">
    <property type="term" value="F:oxidoreductase activity"/>
    <property type="evidence" value="ECO:0007669"/>
    <property type="project" value="InterPro"/>
</dbReference>
<dbReference type="Pfam" id="PF01593">
    <property type="entry name" value="Amino_oxidase"/>
    <property type="match status" value="1"/>
</dbReference>
<dbReference type="GeneID" id="19459701"/>
<dbReference type="GO" id="GO:0003682">
    <property type="term" value="F:chromatin binding"/>
    <property type="evidence" value="ECO:0007669"/>
    <property type="project" value="TreeGrafter"/>
</dbReference>
<dbReference type="PANTHER" id="PTHR10742:SF414">
    <property type="entry name" value="CONTAINING AMINE OXIDASE, PUTATIVE (AFU_ORTHOLOGUE AFUA_3G12150)-RELATED"/>
    <property type="match status" value="1"/>
</dbReference>
<keyword evidence="3" id="KW-1185">Reference proteome</keyword>
<evidence type="ECO:0000259" key="1">
    <source>
        <dbReference type="Pfam" id="PF01593"/>
    </source>
</evidence>
<dbReference type="Proteomes" id="UP000016922">
    <property type="component" value="Unassembled WGS sequence"/>
</dbReference>
<dbReference type="EMBL" id="KE145367">
    <property type="protein sequence ID" value="EPE29483.1"/>
    <property type="molecule type" value="Genomic_DNA"/>
</dbReference>
<dbReference type="AlphaFoldDB" id="S3DSS5"/>
<dbReference type="PANTHER" id="PTHR10742">
    <property type="entry name" value="FLAVIN MONOAMINE OXIDASE"/>
    <property type="match status" value="1"/>
</dbReference>
<name>S3DSS5_GLAL2</name>
<dbReference type="STRING" id="1116229.S3DSS5"/>
<dbReference type="KEGG" id="glz:GLAREA_00643"/>
<dbReference type="InterPro" id="IPR002937">
    <property type="entry name" value="Amino_oxidase"/>
</dbReference>
<dbReference type="RefSeq" id="XP_008083592.1">
    <property type="nucleotide sequence ID" value="XM_008085401.1"/>
</dbReference>
<dbReference type="eggNOG" id="KOG0029">
    <property type="taxonomic scope" value="Eukaryota"/>
</dbReference>
<proteinExistence type="predicted"/>
<evidence type="ECO:0000313" key="3">
    <source>
        <dbReference type="Proteomes" id="UP000016922"/>
    </source>
</evidence>
<dbReference type="HOGENOM" id="CLU_004498_7_1_1"/>
<dbReference type="SUPFAM" id="SSF54373">
    <property type="entry name" value="FAD-linked reductases, C-terminal domain"/>
    <property type="match status" value="1"/>
</dbReference>
<evidence type="ECO:0000313" key="2">
    <source>
        <dbReference type="EMBL" id="EPE29483.1"/>
    </source>
</evidence>
<dbReference type="SUPFAM" id="SSF51905">
    <property type="entry name" value="FAD/NAD(P)-binding domain"/>
    <property type="match status" value="1"/>
</dbReference>
<accession>S3DSS5</accession>
<dbReference type="InterPro" id="IPR036188">
    <property type="entry name" value="FAD/NAD-bd_sf"/>
</dbReference>